<evidence type="ECO:0008006" key="2">
    <source>
        <dbReference type="Google" id="ProtNLM"/>
    </source>
</evidence>
<protein>
    <recommendedName>
        <fullName evidence="2">FeoB-associated Cys-rich membrane protein</fullName>
    </recommendedName>
</protein>
<gene>
    <name evidence="1" type="ORF">FLSS-26_0008</name>
</gene>
<reference evidence="1" key="1">
    <citation type="journal article" date="2013" name="Syst. Appl. Microbiol.">
        <title>New insights into the archaeal diversity of a hypersaline microbial mat obtained by a metagenomic approach.</title>
        <authorList>
            <person name="Lopez-Lopez A."/>
            <person name="Richter M."/>
            <person name="Pena A."/>
            <person name="Tamames J."/>
            <person name="Rossello-Mora R."/>
        </authorList>
    </citation>
    <scope>NUCLEOTIDE SEQUENCE</scope>
</reference>
<organism evidence="1">
    <name type="scientific">uncultured organism</name>
    <dbReference type="NCBI Taxonomy" id="155900"/>
    <lineage>
        <taxon>unclassified sequences</taxon>
        <taxon>environmental samples</taxon>
    </lineage>
</organism>
<proteinExistence type="predicted"/>
<evidence type="ECO:0000313" key="1">
    <source>
        <dbReference type="EMBL" id="AGF93435.1"/>
    </source>
</evidence>
<accession>M1PQJ2</accession>
<sequence>MEYLFLSLLGIASSYYIIKKLYGGLQGTDSPCSDCSDQECPFRDGEYDLDLKINKENN</sequence>
<dbReference type="AlphaFoldDB" id="M1PQJ2"/>
<dbReference type="EMBL" id="JX684092">
    <property type="protein sequence ID" value="AGF93435.1"/>
    <property type="molecule type" value="Genomic_DNA"/>
</dbReference>
<name>M1PQJ2_9ZZZZ</name>